<sequence>MGQTHKVTMYELLRHLRNFFPGLCWQCFGQEIEDGRLIIPALDTGSYYLIEGSRRNDGVHKYGDTDLRTETFSGYVTELLIPPEVVSLLDEINTWQEANAKTLESPYTSESFGGYSYTKAGGNSAGGDVLSWQTQFAPQLKVWRKI</sequence>
<evidence type="ECO:0000313" key="1">
    <source>
        <dbReference type="EMBL" id="DAD84720.1"/>
    </source>
</evidence>
<accession>A0A8S5MRF5</accession>
<organism evidence="1">
    <name type="scientific">Siphoviridae sp. ctqED62</name>
    <dbReference type="NCBI Taxonomy" id="2826468"/>
    <lineage>
        <taxon>Viruses</taxon>
        <taxon>Duplodnaviria</taxon>
        <taxon>Heunggongvirae</taxon>
        <taxon>Uroviricota</taxon>
        <taxon>Caudoviricetes</taxon>
    </lineage>
</organism>
<protein>
    <submittedName>
        <fullName evidence="1">Uncharacterized protein</fullName>
    </submittedName>
</protein>
<proteinExistence type="predicted"/>
<name>A0A8S5MRF5_9CAUD</name>
<reference evidence="1" key="1">
    <citation type="journal article" date="2021" name="Proc. Natl. Acad. Sci. U.S.A.">
        <title>A Catalog of Tens of Thousands of Viruses from Human Metagenomes Reveals Hidden Associations with Chronic Diseases.</title>
        <authorList>
            <person name="Tisza M.J."/>
            <person name="Buck C.B."/>
        </authorList>
    </citation>
    <scope>NUCLEOTIDE SEQUENCE</scope>
    <source>
        <strain evidence="1">CtqED62</strain>
    </source>
</reference>
<dbReference type="EMBL" id="BK014965">
    <property type="protein sequence ID" value="DAD84720.1"/>
    <property type="molecule type" value="Genomic_DNA"/>
</dbReference>